<evidence type="ECO:0000259" key="1">
    <source>
        <dbReference type="Pfam" id="PF02698"/>
    </source>
</evidence>
<evidence type="ECO:0000313" key="3">
    <source>
        <dbReference type="Proteomes" id="UP000177167"/>
    </source>
</evidence>
<dbReference type="InterPro" id="IPR051599">
    <property type="entry name" value="Cell_Envelope_Assoc"/>
</dbReference>
<dbReference type="Pfam" id="PF02698">
    <property type="entry name" value="DUF218"/>
    <property type="match status" value="1"/>
</dbReference>
<reference evidence="2 3" key="1">
    <citation type="journal article" date="2016" name="Nat. Commun.">
        <title>Thousands of microbial genomes shed light on interconnected biogeochemical processes in an aquifer system.</title>
        <authorList>
            <person name="Anantharaman K."/>
            <person name="Brown C.T."/>
            <person name="Hug L.A."/>
            <person name="Sharon I."/>
            <person name="Castelle C.J."/>
            <person name="Probst A.J."/>
            <person name="Thomas B.C."/>
            <person name="Singh A."/>
            <person name="Wilkins M.J."/>
            <person name="Karaoz U."/>
            <person name="Brodie E.L."/>
            <person name="Williams K.H."/>
            <person name="Hubbard S.S."/>
            <person name="Banfield J.F."/>
        </authorList>
    </citation>
    <scope>NUCLEOTIDE SEQUENCE [LARGE SCALE GENOMIC DNA]</scope>
</reference>
<comment type="caution">
    <text evidence="2">The sequence shown here is derived from an EMBL/GenBank/DDBJ whole genome shotgun (WGS) entry which is preliminary data.</text>
</comment>
<name>A0A1F8F930_9BACT</name>
<dbReference type="InterPro" id="IPR014729">
    <property type="entry name" value="Rossmann-like_a/b/a_fold"/>
</dbReference>
<protein>
    <recommendedName>
        <fullName evidence="1">DUF218 domain-containing protein</fullName>
    </recommendedName>
</protein>
<organism evidence="2 3">
    <name type="scientific">Candidatus Yanofskybacteria bacterium RIFCSPHIGHO2_02_FULL_41_11</name>
    <dbReference type="NCBI Taxonomy" id="1802675"/>
    <lineage>
        <taxon>Bacteria</taxon>
        <taxon>Candidatus Yanofskyibacteriota</taxon>
    </lineage>
</organism>
<gene>
    <name evidence="2" type="ORF">A3J46_00265</name>
</gene>
<dbReference type="Proteomes" id="UP000177167">
    <property type="component" value="Unassembled WGS sequence"/>
</dbReference>
<dbReference type="Gene3D" id="3.40.50.620">
    <property type="entry name" value="HUPs"/>
    <property type="match status" value="1"/>
</dbReference>
<dbReference type="GO" id="GO:0005886">
    <property type="term" value="C:plasma membrane"/>
    <property type="evidence" value="ECO:0007669"/>
    <property type="project" value="TreeGrafter"/>
</dbReference>
<evidence type="ECO:0000313" key="2">
    <source>
        <dbReference type="EMBL" id="OGN09040.1"/>
    </source>
</evidence>
<dbReference type="PANTHER" id="PTHR30336">
    <property type="entry name" value="INNER MEMBRANE PROTEIN, PROBABLE PERMEASE"/>
    <property type="match status" value="1"/>
</dbReference>
<dbReference type="CDD" id="cd06259">
    <property type="entry name" value="YdcF-like"/>
    <property type="match status" value="1"/>
</dbReference>
<dbReference type="PANTHER" id="PTHR30336:SF20">
    <property type="entry name" value="DUF218 DOMAIN-CONTAINING PROTEIN"/>
    <property type="match status" value="1"/>
</dbReference>
<accession>A0A1F8F930</accession>
<dbReference type="EMBL" id="MGJP01000046">
    <property type="protein sequence ID" value="OGN09040.1"/>
    <property type="molecule type" value="Genomic_DNA"/>
</dbReference>
<feature type="domain" description="DUF218" evidence="1">
    <location>
        <begin position="5"/>
        <end position="123"/>
    </location>
</feature>
<dbReference type="InterPro" id="IPR003848">
    <property type="entry name" value="DUF218"/>
</dbReference>
<proteinExistence type="predicted"/>
<sequence length="166" mass="19414">MGNTAAIILGHAIVGNDFSKRQRKRLDRALRLWQENKVEFLITTSGYGRLFNRSTHALGDRMKEYLISRGVPQDKVLNEKRSRNTKENAFFSLPLVMDQNVTEVFLVTSYPHSLRAEKIFRAIYPKNIMIHTVVSDVWTGLWTPWDLFWELMGWLKLGITSLRNRF</sequence>
<dbReference type="AlphaFoldDB" id="A0A1F8F930"/>